<dbReference type="HOGENOM" id="CLU_2019684_0_0_1"/>
<dbReference type="EMBL" id="GG662504">
    <property type="protein sequence ID" value="EAS03130.1"/>
    <property type="molecule type" value="Genomic_DNA"/>
</dbReference>
<feature type="transmembrane region" description="Helical" evidence="1">
    <location>
        <begin position="59"/>
        <end position="78"/>
    </location>
</feature>
<dbReference type="InParanoid" id="I7LWZ2"/>
<dbReference type="GeneID" id="7843796"/>
<evidence type="ECO:0000313" key="2">
    <source>
        <dbReference type="EMBL" id="EAS03130.1"/>
    </source>
</evidence>
<dbReference type="eggNOG" id="ENOG502T05P">
    <property type="taxonomic scope" value="Eukaryota"/>
</dbReference>
<accession>I7LWZ2</accession>
<keyword evidence="1 2" id="KW-0812">Transmembrane</keyword>
<gene>
    <name evidence="2" type="ORF">TTHERM_00446110</name>
</gene>
<organism evidence="2 3">
    <name type="scientific">Tetrahymena thermophila (strain SB210)</name>
    <dbReference type="NCBI Taxonomy" id="312017"/>
    <lineage>
        <taxon>Eukaryota</taxon>
        <taxon>Sar</taxon>
        <taxon>Alveolata</taxon>
        <taxon>Ciliophora</taxon>
        <taxon>Intramacronucleata</taxon>
        <taxon>Oligohymenophorea</taxon>
        <taxon>Hymenostomatida</taxon>
        <taxon>Tetrahymenina</taxon>
        <taxon>Tetrahymenidae</taxon>
        <taxon>Tetrahymena</taxon>
    </lineage>
</organism>
<dbReference type="Proteomes" id="UP000009168">
    <property type="component" value="Unassembled WGS sequence"/>
</dbReference>
<evidence type="ECO:0000256" key="1">
    <source>
        <dbReference type="SAM" id="Phobius"/>
    </source>
</evidence>
<dbReference type="OrthoDB" id="282512at2759"/>
<dbReference type="AlphaFoldDB" id="I7LWZ2"/>
<sequence length="144" mass="17119">MMHMIMEFTRDVQFVFKTWYAKEDGNPGWFYLGLVLTFIYCFAHMFLPRIEKFLREFLLCRSSSMIVIRLVLTGYQFIYQLSNIIVMMLMMTMNFWVGLVIALGCGLGYSFNGIHKDWREAVKKYDNVTEISNYTDSDTPYNKF</sequence>
<keyword evidence="1" id="KW-0472">Membrane</keyword>
<keyword evidence="1" id="KW-1133">Transmembrane helix</keyword>
<proteinExistence type="predicted"/>
<dbReference type="RefSeq" id="XP_001023375.1">
    <property type="nucleotide sequence ID" value="XM_001023375.3"/>
</dbReference>
<keyword evidence="3" id="KW-1185">Reference proteome</keyword>
<feature type="transmembrane region" description="Helical" evidence="1">
    <location>
        <begin position="28"/>
        <end position="47"/>
    </location>
</feature>
<name>I7LWZ2_TETTS</name>
<feature type="transmembrane region" description="Helical" evidence="1">
    <location>
        <begin position="84"/>
        <end position="109"/>
    </location>
</feature>
<evidence type="ECO:0000313" key="3">
    <source>
        <dbReference type="Proteomes" id="UP000009168"/>
    </source>
</evidence>
<dbReference type="OMA" id="VENCCHY"/>
<protein>
    <submittedName>
        <fullName evidence="2">Transmembrane protein, putative</fullName>
    </submittedName>
</protein>
<dbReference type="KEGG" id="tet:TTHERM_00446110"/>
<reference evidence="3" key="1">
    <citation type="journal article" date="2006" name="PLoS Biol.">
        <title>Macronuclear genome sequence of the ciliate Tetrahymena thermophila, a model eukaryote.</title>
        <authorList>
            <person name="Eisen J.A."/>
            <person name="Coyne R.S."/>
            <person name="Wu M."/>
            <person name="Wu D."/>
            <person name="Thiagarajan M."/>
            <person name="Wortman J.R."/>
            <person name="Badger J.H."/>
            <person name="Ren Q."/>
            <person name="Amedeo P."/>
            <person name="Jones K.M."/>
            <person name="Tallon L.J."/>
            <person name="Delcher A.L."/>
            <person name="Salzberg S.L."/>
            <person name="Silva J.C."/>
            <person name="Haas B.J."/>
            <person name="Majoros W.H."/>
            <person name="Farzad M."/>
            <person name="Carlton J.M."/>
            <person name="Smith R.K. Jr."/>
            <person name="Garg J."/>
            <person name="Pearlman R.E."/>
            <person name="Karrer K.M."/>
            <person name="Sun L."/>
            <person name="Manning G."/>
            <person name="Elde N.C."/>
            <person name="Turkewitz A.P."/>
            <person name="Asai D.J."/>
            <person name="Wilkes D.E."/>
            <person name="Wang Y."/>
            <person name="Cai H."/>
            <person name="Collins K."/>
            <person name="Stewart B.A."/>
            <person name="Lee S.R."/>
            <person name="Wilamowska K."/>
            <person name="Weinberg Z."/>
            <person name="Ruzzo W.L."/>
            <person name="Wloga D."/>
            <person name="Gaertig J."/>
            <person name="Frankel J."/>
            <person name="Tsao C.-C."/>
            <person name="Gorovsky M.A."/>
            <person name="Keeling P.J."/>
            <person name="Waller R.F."/>
            <person name="Patron N.J."/>
            <person name="Cherry J.M."/>
            <person name="Stover N.A."/>
            <person name="Krieger C.J."/>
            <person name="del Toro C."/>
            <person name="Ryder H.F."/>
            <person name="Williamson S.C."/>
            <person name="Barbeau R.A."/>
            <person name="Hamilton E.P."/>
            <person name="Orias E."/>
        </authorList>
    </citation>
    <scope>NUCLEOTIDE SEQUENCE [LARGE SCALE GENOMIC DNA]</scope>
    <source>
        <strain evidence="3">SB210</strain>
    </source>
</reference>